<dbReference type="SMART" id="SM00363">
    <property type="entry name" value="S4"/>
    <property type="match status" value="1"/>
</dbReference>
<evidence type="ECO:0000256" key="5">
    <source>
        <dbReference type="PROSITE-ProRule" id="PRU00182"/>
    </source>
</evidence>
<sequence>MRNDPHVPDGIRLQKVLAQAGVASRRASEELIEDGRVQVDGKVVRTLGLRVDPQRQVIHVDGERLILDEQRHIVLAVNKPVGVVSTMSDPEGRPTLSDLIVDRHDRLYHVGRLDIDTSGLILLTNDGELANRLMHPKYEVPKTYIARVHGEVKPGARRRLLEGIELEDGPIRADSFRVMETYGDITTVEIVVHEGRNRIVRRMMDAVGYPVRELVRTKFGPVKLERLQPGTTRRVKGNALVALYSSVGL</sequence>
<dbReference type="GO" id="GO:0000455">
    <property type="term" value="P:enzyme-directed rRNA pseudouridine synthesis"/>
    <property type="evidence" value="ECO:0007669"/>
    <property type="project" value="UniProtKB-ARBA"/>
</dbReference>
<evidence type="ECO:0000259" key="7">
    <source>
        <dbReference type="SMART" id="SM00363"/>
    </source>
</evidence>
<comment type="caution">
    <text evidence="8">The sequence shown here is derived from an EMBL/GenBank/DDBJ whole genome shotgun (WGS) entry which is preliminary data.</text>
</comment>
<feature type="domain" description="RNA-binding S4" evidence="7">
    <location>
        <begin position="11"/>
        <end position="71"/>
    </location>
</feature>
<keyword evidence="3 5" id="KW-0694">RNA-binding</keyword>
<dbReference type="PROSITE" id="PS01149">
    <property type="entry name" value="PSI_RSU"/>
    <property type="match status" value="1"/>
</dbReference>
<evidence type="ECO:0000256" key="6">
    <source>
        <dbReference type="RuleBase" id="RU003887"/>
    </source>
</evidence>
<dbReference type="SUPFAM" id="SSF55120">
    <property type="entry name" value="Pseudouridine synthase"/>
    <property type="match status" value="1"/>
</dbReference>
<dbReference type="EMBL" id="RQZF01000001">
    <property type="protein sequence ID" value="RRC96197.1"/>
    <property type="molecule type" value="Genomic_DNA"/>
</dbReference>
<dbReference type="Gene3D" id="3.10.290.10">
    <property type="entry name" value="RNA-binding S4 domain"/>
    <property type="match status" value="1"/>
</dbReference>
<dbReference type="InterPro" id="IPR002942">
    <property type="entry name" value="S4_RNA-bd"/>
</dbReference>
<gene>
    <name evidence="8" type="ORF">EII11_00545</name>
</gene>
<dbReference type="InterPro" id="IPR020103">
    <property type="entry name" value="PsdUridine_synth_cat_dom_sf"/>
</dbReference>
<comment type="catalytic activity">
    <reaction evidence="1">
        <text>a uridine in RNA = a pseudouridine in RNA</text>
        <dbReference type="Rhea" id="RHEA:48348"/>
        <dbReference type="Rhea" id="RHEA-COMP:12068"/>
        <dbReference type="Rhea" id="RHEA-COMP:12069"/>
        <dbReference type="ChEBI" id="CHEBI:65314"/>
        <dbReference type="ChEBI" id="CHEBI:65315"/>
    </reaction>
</comment>
<dbReference type="InterPro" id="IPR020094">
    <property type="entry name" value="TruA/RsuA/RluB/E/F_N"/>
</dbReference>
<dbReference type="CDD" id="cd02870">
    <property type="entry name" value="PseudoU_synth_RsuA_like"/>
    <property type="match status" value="1"/>
</dbReference>
<comment type="similarity">
    <text evidence="2 6">Belongs to the pseudouridine synthase RsuA family.</text>
</comment>
<dbReference type="CDD" id="cd00165">
    <property type="entry name" value="S4"/>
    <property type="match status" value="1"/>
</dbReference>
<dbReference type="Pfam" id="PF00849">
    <property type="entry name" value="PseudoU_synth_2"/>
    <property type="match status" value="1"/>
</dbReference>
<dbReference type="InterPro" id="IPR000748">
    <property type="entry name" value="PsdUridine_synth_RsuA/RluB/E/F"/>
</dbReference>
<dbReference type="PROSITE" id="PS50889">
    <property type="entry name" value="S4"/>
    <property type="match status" value="1"/>
</dbReference>
<dbReference type="PANTHER" id="PTHR47683">
    <property type="entry name" value="PSEUDOURIDINE SYNTHASE FAMILY PROTEIN-RELATED"/>
    <property type="match status" value="1"/>
</dbReference>
<dbReference type="InterPro" id="IPR036986">
    <property type="entry name" value="S4_RNA-bd_sf"/>
</dbReference>
<name>A0A3P1SGR7_9ACTO</name>
<dbReference type="Gene3D" id="3.30.70.580">
    <property type="entry name" value="Pseudouridine synthase I, catalytic domain, N-terminal subdomain"/>
    <property type="match status" value="1"/>
</dbReference>
<dbReference type="Proteomes" id="UP000280444">
    <property type="component" value="Unassembled WGS sequence"/>
</dbReference>
<dbReference type="InterPro" id="IPR018496">
    <property type="entry name" value="PsdUridine_synth_RsuA/RluB_CS"/>
</dbReference>
<evidence type="ECO:0000256" key="2">
    <source>
        <dbReference type="ARBA" id="ARBA00008348"/>
    </source>
</evidence>
<dbReference type="RefSeq" id="WP_124867541.1">
    <property type="nucleotide sequence ID" value="NZ_RQZF01000001.1"/>
</dbReference>
<keyword evidence="9" id="KW-1185">Reference proteome</keyword>
<dbReference type="InterPro" id="IPR042092">
    <property type="entry name" value="PsdUridine_s_RsuA/RluB/E/F_cat"/>
</dbReference>
<dbReference type="NCBIfam" id="TIGR00093">
    <property type="entry name" value="pseudouridine synthase"/>
    <property type="match status" value="1"/>
</dbReference>
<protein>
    <recommendedName>
        <fullName evidence="6">Pseudouridine synthase</fullName>
        <ecNumber evidence="6">5.4.99.-</ecNumber>
    </recommendedName>
</protein>
<dbReference type="Gene3D" id="3.30.70.1560">
    <property type="entry name" value="Alpha-L RNA-binding motif"/>
    <property type="match status" value="1"/>
</dbReference>
<evidence type="ECO:0000313" key="9">
    <source>
        <dbReference type="Proteomes" id="UP000280444"/>
    </source>
</evidence>
<evidence type="ECO:0000256" key="4">
    <source>
        <dbReference type="ARBA" id="ARBA00023235"/>
    </source>
</evidence>
<evidence type="ECO:0000256" key="1">
    <source>
        <dbReference type="ARBA" id="ARBA00000073"/>
    </source>
</evidence>
<dbReference type="GO" id="GO:0005829">
    <property type="term" value="C:cytosol"/>
    <property type="evidence" value="ECO:0007669"/>
    <property type="project" value="UniProtKB-ARBA"/>
</dbReference>
<organism evidence="8 9">
    <name type="scientific">Schaalia canis</name>
    <dbReference type="NCBI Taxonomy" id="100469"/>
    <lineage>
        <taxon>Bacteria</taxon>
        <taxon>Bacillati</taxon>
        <taxon>Actinomycetota</taxon>
        <taxon>Actinomycetes</taxon>
        <taxon>Actinomycetales</taxon>
        <taxon>Actinomycetaceae</taxon>
        <taxon>Schaalia</taxon>
    </lineage>
</organism>
<dbReference type="AlphaFoldDB" id="A0A3P1SGR7"/>
<evidence type="ECO:0000256" key="3">
    <source>
        <dbReference type="ARBA" id="ARBA00022884"/>
    </source>
</evidence>
<dbReference type="InterPro" id="IPR050343">
    <property type="entry name" value="RsuA_PseudoU_synthase"/>
</dbReference>
<dbReference type="GO" id="GO:0120159">
    <property type="term" value="F:rRNA pseudouridine synthase activity"/>
    <property type="evidence" value="ECO:0007669"/>
    <property type="project" value="UniProtKB-ARBA"/>
</dbReference>
<dbReference type="SUPFAM" id="SSF55174">
    <property type="entry name" value="Alpha-L RNA-binding motif"/>
    <property type="match status" value="1"/>
</dbReference>
<dbReference type="EC" id="5.4.99.-" evidence="6"/>
<dbReference type="FunFam" id="3.30.70.1560:FF:000001">
    <property type="entry name" value="Pseudouridine synthase"/>
    <property type="match status" value="1"/>
</dbReference>
<dbReference type="FunFam" id="3.10.290.10:FF:000003">
    <property type="entry name" value="Pseudouridine synthase"/>
    <property type="match status" value="1"/>
</dbReference>
<evidence type="ECO:0000313" key="8">
    <source>
        <dbReference type="EMBL" id="RRC96197.1"/>
    </source>
</evidence>
<accession>A0A3P1SGR7</accession>
<dbReference type="Pfam" id="PF01479">
    <property type="entry name" value="S4"/>
    <property type="match status" value="1"/>
</dbReference>
<dbReference type="PANTHER" id="PTHR47683:SF2">
    <property type="entry name" value="RNA-BINDING S4 DOMAIN-CONTAINING PROTEIN"/>
    <property type="match status" value="1"/>
</dbReference>
<keyword evidence="4 6" id="KW-0413">Isomerase</keyword>
<dbReference type="OrthoDB" id="9807213at2"/>
<dbReference type="InterPro" id="IPR006145">
    <property type="entry name" value="PsdUridine_synth_RsuA/RluA"/>
</dbReference>
<dbReference type="GO" id="GO:0003723">
    <property type="term" value="F:RNA binding"/>
    <property type="evidence" value="ECO:0007669"/>
    <property type="project" value="UniProtKB-KW"/>
</dbReference>
<proteinExistence type="inferred from homology"/>
<reference evidence="8 9" key="1">
    <citation type="submission" date="2018-11" db="EMBL/GenBank/DDBJ databases">
        <title>Genomes From Bacteria Associated with the Canine Oral Cavity: a Test Case for Automated Genome-Based Taxonomic Assignment.</title>
        <authorList>
            <person name="Coil D.A."/>
            <person name="Jospin G."/>
            <person name="Darling A.E."/>
            <person name="Wallis C."/>
            <person name="Davis I.J."/>
            <person name="Harris S."/>
            <person name="Eisen J.A."/>
            <person name="Holcombe L.J."/>
            <person name="O'Flynn C."/>
        </authorList>
    </citation>
    <scope>NUCLEOTIDE SEQUENCE [LARGE SCALE GENOMIC DNA]</scope>
    <source>
        <strain evidence="8 9">OH770</strain>
    </source>
</reference>